<sequence>MYLLEGIQRRAMKMIKGLEHLSYEGKLRELGLVRLEKRRLQRDFIRAFQYPKGTYKKAGEGLFTRACSGKMRDNGFKPEDGRFTFDIRK</sequence>
<reference evidence="2" key="1">
    <citation type="submission" date="2017-11" db="EMBL/GenBank/DDBJ databases">
        <authorList>
            <person name="Lima N.C."/>
            <person name="Parody-Merino A.M."/>
            <person name="Battley P.F."/>
            <person name="Fidler A.E."/>
            <person name="Prosdocimi F."/>
        </authorList>
    </citation>
    <scope>NUCLEOTIDE SEQUENCE [LARGE SCALE GENOMIC DNA]</scope>
</reference>
<name>A0A2I0UCW9_LIMLA</name>
<keyword evidence="2" id="KW-1185">Reference proteome</keyword>
<evidence type="ECO:0000313" key="1">
    <source>
        <dbReference type="EMBL" id="PKU43884.1"/>
    </source>
</evidence>
<proteinExistence type="predicted"/>
<reference evidence="2" key="2">
    <citation type="submission" date="2017-12" db="EMBL/GenBank/DDBJ databases">
        <title>Genome sequence of the Bar-tailed Godwit (Limosa lapponica baueri).</title>
        <authorList>
            <person name="Lima N.C.B."/>
            <person name="Parody-Merino A.M."/>
            <person name="Battley P.F."/>
            <person name="Fidler A.E."/>
            <person name="Prosdocimi F."/>
        </authorList>
    </citation>
    <scope>NUCLEOTIDE SEQUENCE [LARGE SCALE GENOMIC DNA]</scope>
</reference>
<evidence type="ECO:0000313" key="2">
    <source>
        <dbReference type="Proteomes" id="UP000233556"/>
    </source>
</evidence>
<accession>A0A2I0UCW9</accession>
<organism evidence="1 2">
    <name type="scientific">Limosa lapponica baueri</name>
    <dbReference type="NCBI Taxonomy" id="1758121"/>
    <lineage>
        <taxon>Eukaryota</taxon>
        <taxon>Metazoa</taxon>
        <taxon>Chordata</taxon>
        <taxon>Craniata</taxon>
        <taxon>Vertebrata</taxon>
        <taxon>Euteleostomi</taxon>
        <taxon>Archelosauria</taxon>
        <taxon>Archosauria</taxon>
        <taxon>Dinosauria</taxon>
        <taxon>Saurischia</taxon>
        <taxon>Theropoda</taxon>
        <taxon>Coelurosauria</taxon>
        <taxon>Aves</taxon>
        <taxon>Neognathae</taxon>
        <taxon>Neoaves</taxon>
        <taxon>Charadriiformes</taxon>
        <taxon>Scolopacidae</taxon>
        <taxon>Limosa</taxon>
    </lineage>
</organism>
<gene>
    <name evidence="1" type="ORF">llap_5815</name>
</gene>
<dbReference type="EMBL" id="KZ505865">
    <property type="protein sequence ID" value="PKU43884.1"/>
    <property type="molecule type" value="Genomic_DNA"/>
</dbReference>
<protein>
    <recommendedName>
        <fullName evidence="3">Rna-directed dna polymerase from mobile element jockey-like</fullName>
    </recommendedName>
</protein>
<dbReference type="AlphaFoldDB" id="A0A2I0UCW9"/>
<dbReference type="Proteomes" id="UP000233556">
    <property type="component" value="Unassembled WGS sequence"/>
</dbReference>
<evidence type="ECO:0008006" key="3">
    <source>
        <dbReference type="Google" id="ProtNLM"/>
    </source>
</evidence>
<dbReference type="OrthoDB" id="276744at2759"/>